<dbReference type="GeneID" id="19261270"/>
<accession>E9F3Y5</accession>
<dbReference type="KEGG" id="maj:MAA_06984"/>
<dbReference type="RefSeq" id="XP_007823173.1">
    <property type="nucleotide sequence ID" value="XM_007824982.1"/>
</dbReference>
<gene>
    <name evidence="1" type="ORF">MAA_06984</name>
</gene>
<keyword evidence="2" id="KW-1185">Reference proteome</keyword>
<dbReference type="OrthoDB" id="408152at2759"/>
<reference evidence="1 2" key="1">
    <citation type="journal article" date="2011" name="PLoS Genet.">
        <title>Genome sequencing and comparative transcriptomics of the model entomopathogenic fungi Metarhizium anisopliae and M. acridum.</title>
        <authorList>
            <person name="Gao Q."/>
            <person name="Jin K."/>
            <person name="Ying S.H."/>
            <person name="Zhang Y."/>
            <person name="Xiao G."/>
            <person name="Shang Y."/>
            <person name="Duan Z."/>
            <person name="Hu X."/>
            <person name="Xie X.Q."/>
            <person name="Zhou G."/>
            <person name="Peng G."/>
            <person name="Luo Z."/>
            <person name="Huang W."/>
            <person name="Wang B."/>
            <person name="Fang W."/>
            <person name="Wang S."/>
            <person name="Zhong Y."/>
            <person name="Ma L.J."/>
            <person name="St Leger R.J."/>
            <person name="Zhao G.P."/>
            <person name="Pei Y."/>
            <person name="Feng M.G."/>
            <person name="Xia Y."/>
            <person name="Wang C."/>
        </authorList>
    </citation>
    <scope>NUCLEOTIDE SEQUENCE [LARGE SCALE GENOMIC DNA]</scope>
    <source>
        <strain evidence="2">ARSEF 23 / ATCC MYA-3075</strain>
    </source>
</reference>
<dbReference type="EMBL" id="ADNJ02000002">
    <property type="protein sequence ID" value="EFY97342.1"/>
    <property type="molecule type" value="Genomic_DNA"/>
</dbReference>
<dbReference type="HOGENOM" id="CLU_1635790_0_0_1"/>
<comment type="caution">
    <text evidence="1">The sequence shown here is derived from an EMBL/GenBank/DDBJ whole genome shotgun (WGS) entry which is preliminary data.</text>
</comment>
<dbReference type="Gene3D" id="3.40.50.300">
    <property type="entry name" value="P-loop containing nucleotide triphosphate hydrolases"/>
    <property type="match status" value="1"/>
</dbReference>
<evidence type="ECO:0000313" key="2">
    <source>
        <dbReference type="Proteomes" id="UP000002498"/>
    </source>
</evidence>
<protein>
    <submittedName>
        <fullName evidence="1">Uncharacterized protein</fullName>
    </submittedName>
</protein>
<evidence type="ECO:0000313" key="1">
    <source>
        <dbReference type="EMBL" id="EFY97342.1"/>
    </source>
</evidence>
<dbReference type="InterPro" id="IPR027417">
    <property type="entry name" value="P-loop_NTPase"/>
</dbReference>
<dbReference type="Proteomes" id="UP000002498">
    <property type="component" value="Unassembled WGS sequence"/>
</dbReference>
<name>E9F3Y5_METRA</name>
<dbReference type="AlphaFoldDB" id="E9F3Y5"/>
<organism evidence="1 2">
    <name type="scientific">Metarhizium robertsii (strain ARSEF 23 / ATCC MYA-3075)</name>
    <name type="common">Metarhizium anisopliae (strain ARSEF 23)</name>
    <dbReference type="NCBI Taxonomy" id="655844"/>
    <lineage>
        <taxon>Eukaryota</taxon>
        <taxon>Fungi</taxon>
        <taxon>Dikarya</taxon>
        <taxon>Ascomycota</taxon>
        <taxon>Pezizomycotina</taxon>
        <taxon>Sordariomycetes</taxon>
        <taxon>Hypocreomycetidae</taxon>
        <taxon>Hypocreales</taxon>
        <taxon>Clavicipitaceae</taxon>
        <taxon>Metarhizium</taxon>
    </lineage>
</organism>
<sequence>MWIGSLEANFGDRRRVWTREGWDMLLSESQVCADLPVFHSLARRNLSRGQAVMLNRDPETWYESVLSSAYPSFLATVQAADNGYLESSPRWAMAWPPGPNIYATHFTASEYFGKGPTVAIPETFRLDQTLQISVQSPNHTPFIPCSTLAFGFCWKDDPHDLW</sequence>
<proteinExistence type="predicted"/>
<reference evidence="1 2" key="2">
    <citation type="journal article" date="2014" name="Proc. Natl. Acad. Sci. U.S.A.">
        <title>Trajectory and genomic determinants of fungal-pathogen speciation and host adaptation.</title>
        <authorList>
            <person name="Hu X."/>
            <person name="Xiao G."/>
            <person name="Zheng P."/>
            <person name="Shang Y."/>
            <person name="Su Y."/>
            <person name="Zhang X."/>
            <person name="Liu X."/>
            <person name="Zhan S."/>
            <person name="St Leger R.J."/>
            <person name="Wang C."/>
        </authorList>
    </citation>
    <scope>GENOME REANNOTATION</scope>
    <source>
        <strain evidence="2">ARSEF 23 / ATCC MYA-3075</strain>
    </source>
</reference>